<reference evidence="8" key="1">
    <citation type="journal article" date="2023" name="IMA Fungus">
        <title>Comparative genomic study of the Penicillium genus elucidates a diverse pangenome and 15 lateral gene transfer events.</title>
        <authorList>
            <person name="Petersen C."/>
            <person name="Sorensen T."/>
            <person name="Nielsen M.R."/>
            <person name="Sondergaard T.E."/>
            <person name="Sorensen J.L."/>
            <person name="Fitzpatrick D.A."/>
            <person name="Frisvad J.C."/>
            <person name="Nielsen K.L."/>
        </authorList>
    </citation>
    <scope>NUCLEOTIDE SEQUENCE</scope>
    <source>
        <strain evidence="8">IBT 17514</strain>
    </source>
</reference>
<evidence type="ECO:0000256" key="2">
    <source>
        <dbReference type="ARBA" id="ARBA00022692"/>
    </source>
</evidence>
<organism evidence="8 9">
    <name type="scientific">Penicillium malachiteum</name>
    <dbReference type="NCBI Taxonomy" id="1324776"/>
    <lineage>
        <taxon>Eukaryota</taxon>
        <taxon>Fungi</taxon>
        <taxon>Dikarya</taxon>
        <taxon>Ascomycota</taxon>
        <taxon>Pezizomycotina</taxon>
        <taxon>Eurotiomycetes</taxon>
        <taxon>Eurotiomycetidae</taxon>
        <taxon>Eurotiales</taxon>
        <taxon>Aspergillaceae</taxon>
        <taxon>Penicillium</taxon>
    </lineage>
</organism>
<feature type="transmembrane region" description="Helical" evidence="6">
    <location>
        <begin position="137"/>
        <end position="157"/>
    </location>
</feature>
<dbReference type="InterPro" id="IPR036259">
    <property type="entry name" value="MFS_trans_sf"/>
</dbReference>
<dbReference type="PANTHER" id="PTHR23501">
    <property type="entry name" value="MAJOR FACILITATOR SUPERFAMILY"/>
    <property type="match status" value="1"/>
</dbReference>
<feature type="transmembrane region" description="Helical" evidence="6">
    <location>
        <begin position="422"/>
        <end position="444"/>
    </location>
</feature>
<accession>A0AAD6MRG3</accession>
<dbReference type="CDD" id="cd17502">
    <property type="entry name" value="MFS_Azr1_MDR_like"/>
    <property type="match status" value="1"/>
</dbReference>
<keyword evidence="9" id="KW-1185">Reference proteome</keyword>
<feature type="transmembrane region" description="Helical" evidence="6">
    <location>
        <begin position="236"/>
        <end position="254"/>
    </location>
</feature>
<dbReference type="PRINTS" id="PR01036">
    <property type="entry name" value="TCRTETB"/>
</dbReference>
<feature type="transmembrane region" description="Helical" evidence="6">
    <location>
        <begin position="295"/>
        <end position="316"/>
    </location>
</feature>
<feature type="transmembrane region" description="Helical" evidence="6">
    <location>
        <begin position="169"/>
        <end position="189"/>
    </location>
</feature>
<evidence type="ECO:0000256" key="3">
    <source>
        <dbReference type="ARBA" id="ARBA00022989"/>
    </source>
</evidence>
<dbReference type="PANTHER" id="PTHR23501:SF78">
    <property type="entry name" value="MAJOR FACILITATOR SUPERFAMILY (MFS) PROFILE DOMAIN-CONTAINING PROTEIN-RELATED"/>
    <property type="match status" value="1"/>
</dbReference>
<dbReference type="Gene3D" id="1.20.1250.20">
    <property type="entry name" value="MFS general substrate transporter like domains"/>
    <property type="match status" value="2"/>
</dbReference>
<evidence type="ECO:0000256" key="5">
    <source>
        <dbReference type="SAM" id="MobiDB-lite"/>
    </source>
</evidence>
<comment type="subcellular location">
    <subcellularLocation>
        <location evidence="1">Membrane</location>
        <topology evidence="1">Multi-pass membrane protein</topology>
    </subcellularLocation>
</comment>
<dbReference type="PROSITE" id="PS50850">
    <property type="entry name" value="MFS"/>
    <property type="match status" value="1"/>
</dbReference>
<evidence type="ECO:0000259" key="7">
    <source>
        <dbReference type="PROSITE" id="PS50850"/>
    </source>
</evidence>
<evidence type="ECO:0000256" key="6">
    <source>
        <dbReference type="SAM" id="Phobius"/>
    </source>
</evidence>
<keyword evidence="2 6" id="KW-0812">Transmembrane</keyword>
<evidence type="ECO:0000313" key="9">
    <source>
        <dbReference type="Proteomes" id="UP001215712"/>
    </source>
</evidence>
<dbReference type="Pfam" id="PF07690">
    <property type="entry name" value="MFS_1"/>
    <property type="match status" value="1"/>
</dbReference>
<keyword evidence="4 6" id="KW-0472">Membrane</keyword>
<feature type="transmembrane region" description="Helical" evidence="6">
    <location>
        <begin position="260"/>
        <end position="283"/>
    </location>
</feature>
<dbReference type="InterPro" id="IPR020846">
    <property type="entry name" value="MFS_dom"/>
</dbReference>
<dbReference type="InterPro" id="IPR011701">
    <property type="entry name" value="MFS"/>
</dbReference>
<evidence type="ECO:0000256" key="1">
    <source>
        <dbReference type="ARBA" id="ARBA00004141"/>
    </source>
</evidence>
<gene>
    <name evidence="8" type="ORF">N7493_010406</name>
</gene>
<name>A0AAD6MRG3_9EURO</name>
<dbReference type="SUPFAM" id="SSF103473">
    <property type="entry name" value="MFS general substrate transporter"/>
    <property type="match status" value="1"/>
</dbReference>
<feature type="transmembrane region" description="Helical" evidence="6">
    <location>
        <begin position="322"/>
        <end position="339"/>
    </location>
</feature>
<feature type="transmembrane region" description="Helical" evidence="6">
    <location>
        <begin position="351"/>
        <end position="376"/>
    </location>
</feature>
<evidence type="ECO:0000313" key="8">
    <source>
        <dbReference type="EMBL" id="KAJ5709072.1"/>
    </source>
</evidence>
<feature type="domain" description="Major facilitator superfamily (MFS) profile" evidence="7">
    <location>
        <begin position="48"/>
        <end position="449"/>
    </location>
</feature>
<protein>
    <recommendedName>
        <fullName evidence="7">Major facilitator superfamily (MFS) profile domain-containing protein</fullName>
    </recommendedName>
</protein>
<feature type="region of interest" description="Disordered" evidence="5">
    <location>
        <begin position="464"/>
        <end position="487"/>
    </location>
</feature>
<feature type="transmembrane region" description="Helical" evidence="6">
    <location>
        <begin position="113"/>
        <end position="131"/>
    </location>
</feature>
<sequence length="487" mass="51840">MNPSSSRPDPNSETIPTALEPEETTPLLPKDFQDRQSNILPRKRLLVVIPALSLVHFTSFIDQTAISTTLPSIAAALNAGSSISWVGTSFLTTSTSIQLINGRLSDILGRKTCLITALAIMGVGNLLSGFSRNAGQLYAARALSGFGAGALNALVQITISDITRLDQRGYYFGMLGVAVALGNGLGPVIGGLFTEKITWRWAFWFICPLTASAVGLLALVLPTAGTADNIAHKLKMLDWLGVLTSMVAVILIQYNRSTNILLATNIFIGWVFWGNLFYLPLYFQIVRGLSPSGAGSLILPMVIAHGATSGLSGAVMSLAGCYKPVISIGAALWAIGAILKSTYGQTTPFRLFIITGILEGIGVGCGLQPVLVGLLAGTENVDRAVITGLRNFIRDMGGSIGITDLKLSDDDKKLVLAVYARGLNIVFISFGVLTVIMFMASLGLRDYGLDQKVQLPQREAPNSQVVDIDRPLGNGLNEDVAEDRNNT</sequence>
<feature type="compositionally biased region" description="Polar residues" evidence="5">
    <location>
        <begin position="1"/>
        <end position="15"/>
    </location>
</feature>
<evidence type="ECO:0000256" key="4">
    <source>
        <dbReference type="ARBA" id="ARBA00023136"/>
    </source>
</evidence>
<reference evidence="8" key="2">
    <citation type="submission" date="2023-01" db="EMBL/GenBank/DDBJ databases">
        <authorList>
            <person name="Petersen C."/>
        </authorList>
    </citation>
    <scope>NUCLEOTIDE SEQUENCE</scope>
    <source>
        <strain evidence="8">IBT 17514</strain>
    </source>
</reference>
<feature type="transmembrane region" description="Helical" evidence="6">
    <location>
        <begin position="45"/>
        <end position="61"/>
    </location>
</feature>
<feature type="region of interest" description="Disordered" evidence="5">
    <location>
        <begin position="1"/>
        <end position="29"/>
    </location>
</feature>
<dbReference type="AlphaFoldDB" id="A0AAD6MRG3"/>
<feature type="transmembrane region" description="Helical" evidence="6">
    <location>
        <begin position="201"/>
        <end position="224"/>
    </location>
</feature>
<dbReference type="EMBL" id="JAQJAN010000019">
    <property type="protein sequence ID" value="KAJ5709072.1"/>
    <property type="molecule type" value="Genomic_DNA"/>
</dbReference>
<keyword evidence="3 6" id="KW-1133">Transmembrane helix</keyword>
<dbReference type="GO" id="GO:0022857">
    <property type="term" value="F:transmembrane transporter activity"/>
    <property type="evidence" value="ECO:0007669"/>
    <property type="project" value="InterPro"/>
</dbReference>
<proteinExistence type="predicted"/>
<dbReference type="GO" id="GO:0005886">
    <property type="term" value="C:plasma membrane"/>
    <property type="evidence" value="ECO:0007669"/>
    <property type="project" value="TreeGrafter"/>
</dbReference>
<dbReference type="Proteomes" id="UP001215712">
    <property type="component" value="Unassembled WGS sequence"/>
</dbReference>
<comment type="caution">
    <text evidence="8">The sequence shown here is derived from an EMBL/GenBank/DDBJ whole genome shotgun (WGS) entry which is preliminary data.</text>
</comment>